<gene>
    <name evidence="1" type="ORF">HMPREF1536_00756</name>
</gene>
<dbReference type="InterPro" id="IPR011006">
    <property type="entry name" value="CheY-like_superfamily"/>
</dbReference>
<protein>
    <recommendedName>
        <fullName evidence="3">Response regulatory domain-containing protein</fullName>
    </recommendedName>
</protein>
<dbReference type="RefSeq" id="WP_028727055.1">
    <property type="nucleotide sequence ID" value="NZ_AUAE01000011.1"/>
</dbReference>
<dbReference type="EMBL" id="AQHW01000005">
    <property type="protein sequence ID" value="KKB59216.1"/>
    <property type="molecule type" value="Genomic_DNA"/>
</dbReference>
<evidence type="ECO:0000313" key="2">
    <source>
        <dbReference type="Proteomes" id="UP000033035"/>
    </source>
</evidence>
<organism evidence="1 2">
    <name type="scientific">Parabacteroides gordonii MS-1 = DSM 23371</name>
    <dbReference type="NCBI Taxonomy" id="1203610"/>
    <lineage>
        <taxon>Bacteria</taxon>
        <taxon>Pseudomonadati</taxon>
        <taxon>Bacteroidota</taxon>
        <taxon>Bacteroidia</taxon>
        <taxon>Bacteroidales</taxon>
        <taxon>Tannerellaceae</taxon>
        <taxon>Parabacteroides</taxon>
    </lineage>
</organism>
<name>A0A0F5JN27_9BACT</name>
<dbReference type="PATRIC" id="fig|1203610.3.peg.778"/>
<sequence>MKILVVEDDSNKLADVKKFINDNFPNIQIDEAVSYNKATELCYSILYDFLLLDMNIPVYERNDPDKSVIDNGGEMIIRELTSENIRINFTIFTQYETIGNETIDDINRRLMNFCPDIYCGYVSYATINDNWKQELKKIIKKIYV</sequence>
<comment type="caution">
    <text evidence="1">The sequence shown here is derived from an EMBL/GenBank/DDBJ whole genome shotgun (WGS) entry which is preliminary data.</text>
</comment>
<reference evidence="1 2" key="1">
    <citation type="submission" date="2013-04" db="EMBL/GenBank/DDBJ databases">
        <title>The Genome Sequence of Parabacteroides gordonii DSM 23371.</title>
        <authorList>
            <consortium name="The Broad Institute Genomics Platform"/>
            <person name="Earl A."/>
            <person name="Ward D."/>
            <person name="Feldgarden M."/>
            <person name="Gevers D."/>
            <person name="Martens E."/>
            <person name="Sakamoto M."/>
            <person name="Benno Y."/>
            <person name="Suzuki N."/>
            <person name="Matsunaga N."/>
            <person name="Koshihara K."/>
            <person name="Seki M."/>
            <person name="Komiya H."/>
            <person name="Walker B."/>
            <person name="Young S."/>
            <person name="Zeng Q."/>
            <person name="Gargeya S."/>
            <person name="Fitzgerald M."/>
            <person name="Haas B."/>
            <person name="Abouelleil A."/>
            <person name="Allen A.W."/>
            <person name="Alvarado L."/>
            <person name="Arachchi H.M."/>
            <person name="Berlin A.M."/>
            <person name="Chapman S.B."/>
            <person name="Gainer-Dewar J."/>
            <person name="Goldberg J."/>
            <person name="Griggs A."/>
            <person name="Gujja S."/>
            <person name="Hansen M."/>
            <person name="Howarth C."/>
            <person name="Imamovic A."/>
            <person name="Ireland A."/>
            <person name="Larimer J."/>
            <person name="McCowan C."/>
            <person name="Murphy C."/>
            <person name="Pearson M."/>
            <person name="Poon T.W."/>
            <person name="Priest M."/>
            <person name="Roberts A."/>
            <person name="Saif S."/>
            <person name="Shea T."/>
            <person name="Sisk P."/>
            <person name="Sykes S."/>
            <person name="Wortman J."/>
            <person name="Nusbaum C."/>
            <person name="Birren B."/>
        </authorList>
    </citation>
    <scope>NUCLEOTIDE SEQUENCE [LARGE SCALE GENOMIC DNA]</scope>
    <source>
        <strain evidence="1 2">MS-1</strain>
    </source>
</reference>
<evidence type="ECO:0008006" key="3">
    <source>
        <dbReference type="Google" id="ProtNLM"/>
    </source>
</evidence>
<dbReference type="HOGENOM" id="CLU_138528_0_0_10"/>
<dbReference type="AlphaFoldDB" id="A0A0F5JN27"/>
<accession>A0A0F5JN27</accession>
<keyword evidence="2" id="KW-1185">Reference proteome</keyword>
<dbReference type="SUPFAM" id="SSF52172">
    <property type="entry name" value="CheY-like"/>
    <property type="match status" value="1"/>
</dbReference>
<dbReference type="Proteomes" id="UP000033035">
    <property type="component" value="Unassembled WGS sequence"/>
</dbReference>
<evidence type="ECO:0000313" key="1">
    <source>
        <dbReference type="EMBL" id="KKB59216.1"/>
    </source>
</evidence>
<dbReference type="Gene3D" id="3.40.50.2300">
    <property type="match status" value="1"/>
</dbReference>
<proteinExistence type="predicted"/>
<dbReference type="STRING" id="1203610.HMPREF1536_00756"/>